<evidence type="ECO:0000256" key="5">
    <source>
        <dbReference type="ARBA" id="ARBA00022989"/>
    </source>
</evidence>
<evidence type="ECO:0008006" key="10">
    <source>
        <dbReference type="Google" id="ProtNLM"/>
    </source>
</evidence>
<reference evidence="8" key="1">
    <citation type="submission" date="2019-12" db="EMBL/GenBank/DDBJ databases">
        <title>Comparative genomics gives insights into the taxonomy of the Azoarcus-Aromatoleum group and reveals separate origins of nif in the plant-associated Azoarcus and non-plant-associated Aromatoleum sub-groups.</title>
        <authorList>
            <person name="Lafos M."/>
            <person name="Maluk M."/>
            <person name="Batista M."/>
            <person name="Junghare M."/>
            <person name="Carmona M."/>
            <person name="Faoro H."/>
            <person name="Cruz L.M."/>
            <person name="Battistoni F."/>
            <person name="De Souza E."/>
            <person name="Pedrosa F."/>
            <person name="Chen W.-M."/>
            <person name="Poole P.S."/>
            <person name="Dixon R.A."/>
            <person name="James E.K."/>
        </authorList>
    </citation>
    <scope>NUCLEOTIDE SEQUENCE</scope>
    <source>
        <strain evidence="8">U120</strain>
    </source>
</reference>
<feature type="transmembrane region" description="Helical" evidence="7">
    <location>
        <begin position="70"/>
        <end position="94"/>
    </location>
</feature>
<feature type="transmembrane region" description="Helical" evidence="7">
    <location>
        <begin position="133"/>
        <end position="151"/>
    </location>
</feature>
<organism evidence="8 9">
    <name type="scientific">Aromatoleum buckelii</name>
    <dbReference type="NCBI Taxonomy" id="200254"/>
    <lineage>
        <taxon>Bacteria</taxon>
        <taxon>Pseudomonadati</taxon>
        <taxon>Pseudomonadota</taxon>
        <taxon>Betaproteobacteria</taxon>
        <taxon>Rhodocyclales</taxon>
        <taxon>Rhodocyclaceae</taxon>
        <taxon>Aromatoleum</taxon>
    </lineage>
</organism>
<sequence length="221" mass="24160">MDLPVSLFPASWHWISLILSLFVFHHLAMTIRWKHVAAPAQLNLLLGFVVSLILLWSLRAGVKPGLNLHLLGAMVATLALGPRLAIVALGLALAGITLNGALEWQAWPLNFLLMGVLPVLAAQLWLRTVERRLPAHLFVFIFVVAFIGSAVTAMLQGALAAAAMVAGSAYSFAFLASDYLPYLLLLGFAEAWMSGAAITLMVVYRPDWVVAFDDRRYLINK</sequence>
<dbReference type="Gene3D" id="1.10.1760.20">
    <property type="match status" value="1"/>
</dbReference>
<dbReference type="EMBL" id="WTVH01000011">
    <property type="protein sequence ID" value="NMF93191.1"/>
    <property type="molecule type" value="Genomic_DNA"/>
</dbReference>
<keyword evidence="9" id="KW-1185">Reference proteome</keyword>
<name>A0ABX1N1V0_9RHOO</name>
<evidence type="ECO:0000256" key="4">
    <source>
        <dbReference type="ARBA" id="ARBA00022692"/>
    </source>
</evidence>
<accession>A0ABX1N1V0</accession>
<keyword evidence="4 7" id="KW-0812">Transmembrane</keyword>
<proteinExistence type="predicted"/>
<feature type="transmembrane region" description="Helical" evidence="7">
    <location>
        <begin position="37"/>
        <end position="58"/>
    </location>
</feature>
<feature type="transmembrane region" description="Helical" evidence="7">
    <location>
        <begin position="182"/>
        <end position="204"/>
    </location>
</feature>
<comment type="subcellular location">
    <subcellularLocation>
        <location evidence="1">Cell membrane</location>
        <topology evidence="1">Multi-pass membrane protein</topology>
    </subcellularLocation>
</comment>
<evidence type="ECO:0000256" key="7">
    <source>
        <dbReference type="SAM" id="Phobius"/>
    </source>
</evidence>
<evidence type="ECO:0000256" key="2">
    <source>
        <dbReference type="ARBA" id="ARBA00022448"/>
    </source>
</evidence>
<dbReference type="Pfam" id="PF01891">
    <property type="entry name" value="CbiM"/>
    <property type="match status" value="1"/>
</dbReference>
<comment type="caution">
    <text evidence="8">The sequence shown here is derived from an EMBL/GenBank/DDBJ whole genome shotgun (WGS) entry which is preliminary data.</text>
</comment>
<evidence type="ECO:0000256" key="1">
    <source>
        <dbReference type="ARBA" id="ARBA00004651"/>
    </source>
</evidence>
<keyword evidence="2" id="KW-0813">Transport</keyword>
<evidence type="ECO:0000313" key="9">
    <source>
        <dbReference type="Proteomes" id="UP000601990"/>
    </source>
</evidence>
<dbReference type="InterPro" id="IPR002751">
    <property type="entry name" value="CbiM/NikMN"/>
</dbReference>
<evidence type="ECO:0000313" key="8">
    <source>
        <dbReference type="EMBL" id="NMF93191.1"/>
    </source>
</evidence>
<gene>
    <name evidence="8" type="ORF">GO608_07610</name>
</gene>
<keyword evidence="5 7" id="KW-1133">Transmembrane helix</keyword>
<dbReference type="RefSeq" id="WP_169198474.1">
    <property type="nucleotide sequence ID" value="NZ_WTVH02000010.1"/>
</dbReference>
<keyword evidence="3" id="KW-1003">Cell membrane</keyword>
<dbReference type="Proteomes" id="UP000601990">
    <property type="component" value="Unassembled WGS sequence"/>
</dbReference>
<feature type="transmembrane region" description="Helical" evidence="7">
    <location>
        <begin position="106"/>
        <end position="126"/>
    </location>
</feature>
<evidence type="ECO:0000256" key="3">
    <source>
        <dbReference type="ARBA" id="ARBA00022475"/>
    </source>
</evidence>
<keyword evidence="6 7" id="KW-0472">Membrane</keyword>
<protein>
    <recommendedName>
        <fullName evidence="10">Integral membrane protein</fullName>
    </recommendedName>
</protein>
<feature type="transmembrane region" description="Helical" evidence="7">
    <location>
        <begin position="12"/>
        <end position="31"/>
    </location>
</feature>
<evidence type="ECO:0000256" key="6">
    <source>
        <dbReference type="ARBA" id="ARBA00023136"/>
    </source>
</evidence>